<evidence type="ECO:0000313" key="7">
    <source>
        <dbReference type="EMBL" id="ACZ69175.1"/>
    </source>
</evidence>
<geneLocation type="plasmid" evidence="3">
    <name>SAP076A</name>
</geneLocation>
<dbReference type="EMBL" id="GQ900477">
    <property type="protein sequence ID" value="ACZ68972.1"/>
    <property type="molecule type" value="Genomic_DNA"/>
</dbReference>
<dbReference type="EMBL" id="GQ900430">
    <property type="protein sequence ID" value="ACZ68927.1"/>
    <property type="molecule type" value="Genomic_DNA"/>
</dbReference>
<name>D2JAI7_STAAU</name>
<evidence type="ECO:0000259" key="2">
    <source>
        <dbReference type="Pfam" id="PF02876"/>
    </source>
</evidence>
<dbReference type="EMBL" id="GQ900483">
    <property type="protein sequence ID" value="ACZ69175.1"/>
    <property type="molecule type" value="Genomic_DNA"/>
</dbReference>
<geneLocation type="plasmid" evidence="5">
    <name>SAP078A</name>
</geneLocation>
<dbReference type="EMBL" id="GQ900486">
    <property type="protein sequence ID" value="ACZ69288.1"/>
    <property type="molecule type" value="Genomic_DNA"/>
</dbReference>
<feature type="domain" description="Staphylococcal/Streptococcal toxin beta-grasp" evidence="2">
    <location>
        <begin position="22"/>
        <end position="71"/>
    </location>
</feature>
<geneLocation type="plasmid" evidence="8">
    <name>SAP075A</name>
</geneLocation>
<geneLocation type="plasmid" evidence="4">
    <name>SAP077A</name>
</geneLocation>
<geneLocation type="plasmid" evidence="6">
    <name>SAP054A</name>
</geneLocation>
<evidence type="ECO:0000313" key="6">
    <source>
        <dbReference type="EMBL" id="ACZ68972.1"/>
    </source>
</evidence>
<dbReference type="PROSITE" id="PS00278">
    <property type="entry name" value="STAPH_STREP_TOXIN_2"/>
    <property type="match status" value="1"/>
</dbReference>
<evidence type="ECO:0000313" key="5">
    <source>
        <dbReference type="EMBL" id="ACZ68927.1"/>
    </source>
</evidence>
<reference evidence="3" key="2">
    <citation type="submission" date="2009-12" db="EMBL/GenBank/DDBJ databases">
        <authorList>
            <person name="Summers A.O."/>
            <person name="Shearer J."/>
            <person name="Wireman J."/>
        </authorList>
    </citation>
    <scope>NUCLEOTIDE SEQUENCE</scope>
    <source>
        <strain evidence="6">49</strain>
        <strain evidence="4">879R4RF</strain>
        <strain evidence="5">A78R1</strain>
        <strain evidence="8">B111</strain>
        <strain evidence="7">PM62</strain>
        <strain evidence="3">PM86</strain>
        <strain evidence="9">SK6523</strain>
        <plasmid evidence="6">SAP054A</plasmid>
        <plasmid evidence="7">SAP067A</plasmid>
        <plasmid evidence="8">SAP075A</plasmid>
        <plasmid evidence="3">SAP076A</plasmid>
        <plasmid evidence="4">SAP077A</plasmid>
        <plasmid evidence="5">SAP078A</plasmid>
        <plasmid evidence="9">SAP102A</plasmid>
    </source>
</reference>
<dbReference type="Gene3D" id="3.10.20.120">
    <property type="match status" value="1"/>
</dbReference>
<sequence>MILKHKIFTSQLILSISEKTRSITRQYADYQFPILKEEIPLKKLDFQSRNILIKNYGVYKENKFANCKIKLDK</sequence>
<evidence type="ECO:0000256" key="1">
    <source>
        <dbReference type="ARBA" id="ARBA00008401"/>
    </source>
</evidence>
<dbReference type="InterPro" id="IPR006123">
    <property type="entry name" value="Toxin_b-grasp_Staph/Strep"/>
</dbReference>
<dbReference type="InterPro" id="IPR016091">
    <property type="entry name" value="SuperAg_toxin_C"/>
</dbReference>
<evidence type="ECO:0000313" key="3">
    <source>
        <dbReference type="EMBL" id="ACZ68836.1"/>
    </source>
</evidence>
<geneLocation type="plasmid" evidence="9">
    <name>SAP102A</name>
</geneLocation>
<dbReference type="Pfam" id="PF02876">
    <property type="entry name" value="Stap_Strp_tox_C"/>
    <property type="match status" value="1"/>
</dbReference>
<dbReference type="GO" id="GO:0005576">
    <property type="term" value="C:extracellular region"/>
    <property type="evidence" value="ECO:0007669"/>
    <property type="project" value="InterPro"/>
</dbReference>
<accession>D2JAI7</accession>
<comment type="similarity">
    <text evidence="1">Belongs to the staphylococcal/streptococcal toxin family.</text>
</comment>
<evidence type="ECO:0000313" key="8">
    <source>
        <dbReference type="EMBL" id="ACZ69288.1"/>
    </source>
</evidence>
<dbReference type="InterPro" id="IPR006126">
    <property type="entry name" value="Staph/Strept_toxin_CS"/>
</dbReference>
<dbReference type="EMBL" id="GQ900428">
    <property type="protein sequence ID" value="ACZ68885.1"/>
    <property type="molecule type" value="Genomic_DNA"/>
</dbReference>
<protein>
    <recommendedName>
        <fullName evidence="2">Staphylococcal/Streptococcal toxin beta-grasp domain-containing protein</fullName>
    </recommendedName>
</protein>
<geneLocation type="plasmid" evidence="7">
    <name>SAP067A</name>
</geneLocation>
<evidence type="ECO:0000313" key="4">
    <source>
        <dbReference type="EMBL" id="ACZ68885.1"/>
    </source>
</evidence>
<evidence type="ECO:0000313" key="9">
    <source>
        <dbReference type="EMBL" id="ADA80789.1"/>
    </source>
</evidence>
<dbReference type="EMBL" id="GQ900496">
    <property type="protein sequence ID" value="ADA80789.1"/>
    <property type="molecule type" value="Genomic_DNA"/>
</dbReference>
<keyword evidence="3" id="KW-0614">Plasmid</keyword>
<dbReference type="SUPFAM" id="SSF54334">
    <property type="entry name" value="Superantigen toxins, C-terminal domain"/>
    <property type="match status" value="1"/>
</dbReference>
<gene>
    <name evidence="6" type="ORF">SAP054A_002</name>
    <name evidence="7" type="ORF">SAP067A_002</name>
    <name evidence="8" type="ORF">SAP075A_002</name>
    <name evidence="3" type="ORF">SAP076A_011</name>
    <name evidence="4" type="ORF">SAP077A_018</name>
    <name evidence="5" type="ORF">SAP078A_002</name>
    <name evidence="9" type="ORF">SAP102A_042</name>
</gene>
<reference evidence="3" key="1">
    <citation type="submission" date="2009-08" db="EMBL/GenBank/DDBJ databases">
        <authorList>
            <person name="Gill J."/>
            <person name="Borman J."/>
            <person name="Shetty J."/>
            <person name="Hostetler J."/>
            <person name="Durkin S."/>
            <person name="Montgomery B."/>
        </authorList>
    </citation>
    <scope>NUCLEOTIDE SEQUENCE</scope>
    <source>
        <strain evidence="6">49</strain>
        <strain evidence="4">879R4RF</strain>
        <strain evidence="5">A78R1</strain>
        <strain evidence="8">B111</strain>
        <strain evidence="7">PM62</strain>
        <strain evidence="3">PM86</strain>
        <strain evidence="9">SK6523</strain>
        <plasmid evidence="6">SAP054A</plasmid>
        <plasmid evidence="7">SAP067A</plasmid>
        <plasmid evidence="8">SAP075A</plasmid>
        <plasmid evidence="3">SAP076A</plasmid>
        <plasmid evidence="4">SAP077A</plasmid>
        <plasmid evidence="5">SAP078A</plasmid>
        <plasmid evidence="9">SAP102A</plasmid>
    </source>
</reference>
<dbReference type="EMBL" id="GQ900427">
    <property type="protein sequence ID" value="ACZ68836.1"/>
    <property type="molecule type" value="Genomic_DNA"/>
</dbReference>
<dbReference type="AlphaFoldDB" id="D2JAI7"/>
<organism evidence="3">
    <name type="scientific">Staphylococcus aureus</name>
    <dbReference type="NCBI Taxonomy" id="1280"/>
    <lineage>
        <taxon>Bacteria</taxon>
        <taxon>Bacillati</taxon>
        <taxon>Bacillota</taxon>
        <taxon>Bacilli</taxon>
        <taxon>Bacillales</taxon>
        <taxon>Staphylococcaceae</taxon>
        <taxon>Staphylococcus</taxon>
    </lineage>
</organism>
<dbReference type="RefSeq" id="WP_012816687.1">
    <property type="nucleotide sequence ID" value="NC_013340.1"/>
</dbReference>
<proteinExistence type="inferred from homology"/>